<dbReference type="STRING" id="28445.BHQ20_16960"/>
<name>A0A1E3SD12_MYCIE</name>
<dbReference type="InterPro" id="IPR019820">
    <property type="entry name" value="Sec-indep_translocase_CS"/>
</dbReference>
<feature type="transmembrane region" description="Helical" evidence="7">
    <location>
        <begin position="223"/>
        <end position="243"/>
    </location>
</feature>
<evidence type="ECO:0000313" key="9">
    <source>
        <dbReference type="EMBL" id="ORB06095.1"/>
    </source>
</evidence>
<dbReference type="AlphaFoldDB" id="A0A1E3SD12"/>
<proteinExistence type="inferred from homology"/>
<keyword evidence="5 7" id="KW-0811">Translocation</keyword>
<feature type="transmembrane region" description="Helical" evidence="7">
    <location>
        <begin position="163"/>
        <end position="188"/>
    </location>
</feature>
<dbReference type="PANTHER" id="PTHR30371">
    <property type="entry name" value="SEC-INDEPENDENT PROTEIN TRANSLOCASE PROTEIN TATC"/>
    <property type="match status" value="1"/>
</dbReference>
<dbReference type="RefSeq" id="WP_069420316.1">
    <property type="nucleotide sequence ID" value="NZ_CBCRZH010000019.1"/>
</dbReference>
<dbReference type="PROSITE" id="PS01218">
    <property type="entry name" value="TATC"/>
    <property type="match status" value="1"/>
</dbReference>
<keyword evidence="6 7" id="KW-0472">Membrane</keyword>
<feature type="transmembrane region" description="Helical" evidence="7">
    <location>
        <begin position="84"/>
        <end position="105"/>
    </location>
</feature>
<evidence type="ECO:0000313" key="10">
    <source>
        <dbReference type="Proteomes" id="UP000192739"/>
    </source>
</evidence>
<keyword evidence="2 7" id="KW-0812">Transmembrane</keyword>
<keyword evidence="10" id="KW-1185">Reference proteome</keyword>
<protein>
    <recommendedName>
        <fullName evidence="7">Sec-independent protein translocase protein TatC</fullName>
    </recommendedName>
</protein>
<feature type="transmembrane region" description="Helical" evidence="7">
    <location>
        <begin position="12"/>
        <end position="32"/>
    </location>
</feature>
<evidence type="ECO:0000256" key="1">
    <source>
        <dbReference type="ARBA" id="ARBA00004141"/>
    </source>
</evidence>
<gene>
    <name evidence="7" type="primary">tatC</name>
    <name evidence="9" type="ORF">BST27_11375</name>
</gene>
<evidence type="ECO:0000256" key="3">
    <source>
        <dbReference type="ARBA" id="ARBA00022927"/>
    </source>
</evidence>
<dbReference type="GO" id="GO:0033281">
    <property type="term" value="C:TAT protein transport complex"/>
    <property type="evidence" value="ECO:0007669"/>
    <property type="project" value="UniProtKB-UniRule"/>
</dbReference>
<evidence type="ECO:0000256" key="6">
    <source>
        <dbReference type="ARBA" id="ARBA00023136"/>
    </source>
</evidence>
<dbReference type="GO" id="GO:0009977">
    <property type="term" value="F:proton motive force dependent protein transmembrane transporter activity"/>
    <property type="evidence" value="ECO:0007669"/>
    <property type="project" value="TreeGrafter"/>
</dbReference>
<evidence type="ECO:0000256" key="4">
    <source>
        <dbReference type="ARBA" id="ARBA00022989"/>
    </source>
</evidence>
<feature type="region of interest" description="Disordered" evidence="8">
    <location>
        <begin position="256"/>
        <end position="287"/>
    </location>
</feature>
<dbReference type="NCBIfam" id="TIGR00945">
    <property type="entry name" value="tatC"/>
    <property type="match status" value="1"/>
</dbReference>
<dbReference type="HAMAP" id="MF_00902">
    <property type="entry name" value="TatC"/>
    <property type="match status" value="1"/>
</dbReference>
<feature type="transmembrane region" description="Helical" evidence="7">
    <location>
        <begin position="117"/>
        <end position="139"/>
    </location>
</feature>
<evidence type="ECO:0000256" key="5">
    <source>
        <dbReference type="ARBA" id="ARBA00023010"/>
    </source>
</evidence>
<evidence type="ECO:0000256" key="7">
    <source>
        <dbReference type="HAMAP-Rule" id="MF_00902"/>
    </source>
</evidence>
<accession>A0A1E3SD12</accession>
<sequence>MSLVDHLTELRTRLLISLAAIVVTTAFGFIWYSHSIFGLESLGEWLRQPYCSLPASARANISSDGQCRLLATAPFDQFMLRLKVGMTAGIVLACPVWFYEIWAFITPGLYKKERRFAVAFVIPAAILFIAGAMLAYLVLSKALSFLLTVGSDVQVTALSGDRYFGFLINLLVVFGVSFEFPLLIVMLNLAGVLSYERLKAWRRGLIFTMFLFAAIFTPGSDPFSMTALGLALTVLLEFAIQIARVHDKRKAKRAAAAEIPDDQASVIDPPSPVPAPSVIGGSHDDVT</sequence>
<dbReference type="EMBL" id="MVHT01000025">
    <property type="protein sequence ID" value="ORB06095.1"/>
    <property type="molecule type" value="Genomic_DNA"/>
</dbReference>
<dbReference type="InterPro" id="IPR002033">
    <property type="entry name" value="TatC"/>
</dbReference>
<dbReference type="Pfam" id="PF00902">
    <property type="entry name" value="TatC"/>
    <property type="match status" value="1"/>
</dbReference>
<dbReference type="PRINTS" id="PR01840">
    <property type="entry name" value="TATCFAMILY"/>
</dbReference>
<organism evidence="9 10">
    <name type="scientific">Mycobacterium intermedium</name>
    <dbReference type="NCBI Taxonomy" id="28445"/>
    <lineage>
        <taxon>Bacteria</taxon>
        <taxon>Bacillati</taxon>
        <taxon>Actinomycetota</taxon>
        <taxon>Actinomycetes</taxon>
        <taxon>Mycobacteriales</taxon>
        <taxon>Mycobacteriaceae</taxon>
        <taxon>Mycobacterium</taxon>
        <taxon>Mycobacterium simiae complex</taxon>
    </lineage>
</organism>
<comment type="subunit">
    <text evidence="7">The Tat system comprises two distinct complexes: a TatABC complex, containing multiple copies of TatA, TatB and TatC subunits, and a separate TatA complex, containing only TatA subunits. Substrates initially bind to the TatABC complex, which probably triggers association of the separate TatA complex to form the active translocon.</text>
</comment>
<dbReference type="Proteomes" id="UP000192739">
    <property type="component" value="Unassembled WGS sequence"/>
</dbReference>
<evidence type="ECO:0000256" key="8">
    <source>
        <dbReference type="SAM" id="MobiDB-lite"/>
    </source>
</evidence>
<keyword evidence="3 7" id="KW-0653">Protein transport</keyword>
<dbReference type="PANTHER" id="PTHR30371:SF0">
    <property type="entry name" value="SEC-INDEPENDENT PROTEIN TRANSLOCASE PROTEIN TATC, CHLOROPLASTIC-RELATED"/>
    <property type="match status" value="1"/>
</dbReference>
<evidence type="ECO:0000256" key="2">
    <source>
        <dbReference type="ARBA" id="ARBA00022692"/>
    </source>
</evidence>
<feature type="transmembrane region" description="Helical" evidence="7">
    <location>
        <begin position="200"/>
        <end position="217"/>
    </location>
</feature>
<keyword evidence="7" id="KW-1003">Cell membrane</keyword>
<comment type="caution">
    <text evidence="9">The sequence shown here is derived from an EMBL/GenBank/DDBJ whole genome shotgun (WGS) entry which is preliminary data.</text>
</comment>
<comment type="similarity">
    <text evidence="7">Belongs to the TatC family.</text>
</comment>
<reference evidence="9 10" key="1">
    <citation type="submission" date="2017-02" db="EMBL/GenBank/DDBJ databases">
        <title>The new phylogeny of genus Mycobacterium.</title>
        <authorList>
            <person name="Tortoli E."/>
            <person name="Trovato A."/>
            <person name="Cirillo D.M."/>
        </authorList>
    </citation>
    <scope>NUCLEOTIDE SEQUENCE [LARGE SCALE GENOMIC DNA]</scope>
    <source>
        <strain evidence="9 10">DSM 44049</strain>
    </source>
</reference>
<dbReference type="GO" id="GO:0043953">
    <property type="term" value="P:protein transport by the Tat complex"/>
    <property type="evidence" value="ECO:0007669"/>
    <property type="project" value="UniProtKB-UniRule"/>
</dbReference>
<comment type="function">
    <text evidence="7">Part of the twin-arginine translocation (Tat) system that transports large folded proteins containing a characteristic twin-arginine motif in their signal peptide across membranes. Together with TatB, TatC is part of a receptor directly interacting with Tat signal peptides.</text>
</comment>
<dbReference type="GO" id="GO:0065002">
    <property type="term" value="P:intracellular protein transmembrane transport"/>
    <property type="evidence" value="ECO:0007669"/>
    <property type="project" value="TreeGrafter"/>
</dbReference>
<comment type="subcellular location">
    <subcellularLocation>
        <location evidence="7">Cell membrane</location>
        <topology evidence="7">Multi-pass membrane protein</topology>
    </subcellularLocation>
    <subcellularLocation>
        <location evidence="1">Membrane</location>
        <topology evidence="1">Multi-pass membrane protein</topology>
    </subcellularLocation>
</comment>
<keyword evidence="7" id="KW-0813">Transport</keyword>
<keyword evidence="4 7" id="KW-1133">Transmembrane helix</keyword>